<evidence type="ECO:0008006" key="3">
    <source>
        <dbReference type="Google" id="ProtNLM"/>
    </source>
</evidence>
<dbReference type="STRING" id="28136.SAMN02745202_00720"/>
<name>A0A1T4MEA5_9BACT</name>
<proteinExistence type="predicted"/>
<protein>
    <recommendedName>
        <fullName evidence="3">DUF3843 family protein</fullName>
    </recommendedName>
</protein>
<dbReference type="Proteomes" id="UP000190065">
    <property type="component" value="Unassembled WGS sequence"/>
</dbReference>
<dbReference type="AlphaFoldDB" id="A0A1T4MEA5"/>
<dbReference type="EMBL" id="FUXK01000006">
    <property type="protein sequence ID" value="SJZ65272.1"/>
    <property type="molecule type" value="Genomic_DNA"/>
</dbReference>
<sequence>MKRTIVGKDFIKWHPHIKDDSTNLSYARFANQLIKIIEGHIADKSPEKIVEIACTIALYMEDIVGELGIWQSFITLHKQLYGRYLPFFKVNEETYFINEPNIEDIQFLVWKTLSADPTHIVHPVNPYIYELSKDLFDYCEERFELLPINEALQNYLQQGDFMDDFTSMRFTLQWLTLHCYLTDSLHTKEQFEALQDQYAKTFYSDDAKLGKYMAECTLAFSQKVGPLALTPCEWLTKILQLHGLEEKIQLLNEIKFRDIQCYKIIAEEAQGIHFLSYQKEELFVGYQELNLLPGALYGAGAVLMSLVYYQGKWELNGIMSQMPDEELFNSFGELMQKTAPQKSKTLGIPHYKELMKLSGGSPLLYFKNAQAYYDFLKNDLKLKIIDDHDKPFTTLRGPLLAFAPHEDGELIALPDAAKFICDARNPYYNDKAQLTHLWTFFIFEAPQPLLRYLFEHNMLPNICFPYLDGDATLAHQLVAENWDFLARFLKGNDYEA</sequence>
<gene>
    <name evidence="1" type="ORF">SAMN02745202_00720</name>
</gene>
<dbReference type="eggNOG" id="ENOG5032XC3">
    <property type="taxonomic scope" value="Bacteria"/>
</dbReference>
<reference evidence="1 2" key="1">
    <citation type="submission" date="2017-02" db="EMBL/GenBank/DDBJ databases">
        <authorList>
            <person name="Peterson S.W."/>
        </authorList>
    </citation>
    <scope>NUCLEOTIDE SEQUENCE [LARGE SCALE GENOMIC DNA]</scope>
    <source>
        <strain evidence="1 2">ATCC 43324</strain>
    </source>
</reference>
<dbReference type="Pfam" id="PF12954">
    <property type="entry name" value="DUF3843"/>
    <property type="match status" value="2"/>
</dbReference>
<dbReference type="InterPro" id="IPR024214">
    <property type="entry name" value="DUF3843"/>
</dbReference>
<accession>A0A1T4MEA5</accession>
<organism evidence="1 2">
    <name type="scientific">Segatella oulorum</name>
    <dbReference type="NCBI Taxonomy" id="28136"/>
    <lineage>
        <taxon>Bacteria</taxon>
        <taxon>Pseudomonadati</taxon>
        <taxon>Bacteroidota</taxon>
        <taxon>Bacteroidia</taxon>
        <taxon>Bacteroidales</taxon>
        <taxon>Prevotellaceae</taxon>
        <taxon>Segatella</taxon>
    </lineage>
</organism>
<evidence type="ECO:0000313" key="1">
    <source>
        <dbReference type="EMBL" id="SJZ65272.1"/>
    </source>
</evidence>
<evidence type="ECO:0000313" key="2">
    <source>
        <dbReference type="Proteomes" id="UP000190065"/>
    </source>
</evidence>
<dbReference type="RefSeq" id="WP_144006200.1">
    <property type="nucleotide sequence ID" value="NZ_FUXK01000006.1"/>
</dbReference>